<dbReference type="GO" id="GO:0000030">
    <property type="term" value="F:mannosyltransferase activity"/>
    <property type="evidence" value="ECO:0007669"/>
    <property type="project" value="TreeGrafter"/>
</dbReference>
<dbReference type="Pfam" id="PF04488">
    <property type="entry name" value="Gly_transf_sug"/>
    <property type="match status" value="1"/>
</dbReference>
<dbReference type="GO" id="GO:0016020">
    <property type="term" value="C:membrane"/>
    <property type="evidence" value="ECO:0007669"/>
    <property type="project" value="GOC"/>
</dbReference>
<keyword evidence="3" id="KW-1185">Reference proteome</keyword>
<dbReference type="PANTHER" id="PTHR32385:SF15">
    <property type="entry name" value="INOSITOL PHOSPHOCERAMIDE MANNOSYLTRANSFERASE 1"/>
    <property type="match status" value="1"/>
</dbReference>
<dbReference type="OrthoDB" id="9802987at2"/>
<dbReference type="PANTHER" id="PTHR32385">
    <property type="entry name" value="MANNOSYL PHOSPHORYLINOSITOL CERAMIDE SYNTHASE"/>
    <property type="match status" value="1"/>
</dbReference>
<gene>
    <name evidence="2" type="ORF">E2636_13005</name>
</gene>
<proteinExistence type="predicted"/>
<dbReference type="GO" id="GO:0051999">
    <property type="term" value="P:mannosyl-inositol phosphorylceramide biosynthetic process"/>
    <property type="evidence" value="ECO:0007669"/>
    <property type="project" value="TreeGrafter"/>
</dbReference>
<dbReference type="AlphaFoldDB" id="A0A4P7A0S7"/>
<keyword evidence="1 2" id="KW-0808">Transferase</keyword>
<dbReference type="EMBL" id="CP038015">
    <property type="protein sequence ID" value="QBP42009.1"/>
    <property type="molecule type" value="Genomic_DNA"/>
</dbReference>
<dbReference type="Gene3D" id="3.90.550.20">
    <property type="match status" value="1"/>
</dbReference>
<dbReference type="Proteomes" id="UP000294292">
    <property type="component" value="Chromosome"/>
</dbReference>
<evidence type="ECO:0000313" key="3">
    <source>
        <dbReference type="Proteomes" id="UP000294292"/>
    </source>
</evidence>
<organism evidence="2 3">
    <name type="scientific">Paenisporosarcina antarctica</name>
    <dbReference type="NCBI Taxonomy" id="417367"/>
    <lineage>
        <taxon>Bacteria</taxon>
        <taxon>Bacillati</taxon>
        <taxon>Bacillota</taxon>
        <taxon>Bacilli</taxon>
        <taxon>Bacillales</taxon>
        <taxon>Caryophanaceae</taxon>
        <taxon>Paenisporosarcina</taxon>
    </lineage>
</organism>
<dbReference type="InterPro" id="IPR051706">
    <property type="entry name" value="Glycosyltransferase_domain"/>
</dbReference>
<accession>A0A4P7A0S7</accession>
<dbReference type="InterPro" id="IPR029044">
    <property type="entry name" value="Nucleotide-diphossugar_trans"/>
</dbReference>
<dbReference type="SUPFAM" id="SSF53448">
    <property type="entry name" value="Nucleotide-diphospho-sugar transferases"/>
    <property type="match status" value="1"/>
</dbReference>
<sequence>MFMDKFNIPKIIHYCWFGNKEKPSKVEKCIKSWEKHLSDYQIIEWNEQNFDVHKSLYVEQAYNEKKFAFVSDVARLKVLQQYGGIYMDTDVEVFKPFDDLLNNKCLLGFEEGNYVATSFMACIPFHPLIEEFILEYKNESFLSNGILNMKTNVQRFAFILQARGLVRNGEFQVLKDEIVVYPKDYFSPYDYINCIKDTTENSYCIHHFHVSWMPRQIRAKKLLKRLIVTVIGRKSMNNIREKLSAK</sequence>
<dbReference type="KEGG" id="panc:E2636_13005"/>
<evidence type="ECO:0000313" key="2">
    <source>
        <dbReference type="EMBL" id="QBP42009.1"/>
    </source>
</evidence>
<evidence type="ECO:0000256" key="1">
    <source>
        <dbReference type="ARBA" id="ARBA00022679"/>
    </source>
</evidence>
<protein>
    <submittedName>
        <fullName evidence="2">Glycosyl transferase</fullName>
    </submittedName>
</protein>
<reference evidence="2 3" key="1">
    <citation type="submission" date="2019-03" db="EMBL/GenBank/DDBJ databases">
        <title>Complete genome sequence of Paenisporosarcina antarctica CGMCC 1.6503T.</title>
        <authorList>
            <person name="Rong J.-C."/>
            <person name="Chi N.-Y."/>
            <person name="Zhang Q.-F."/>
        </authorList>
    </citation>
    <scope>NUCLEOTIDE SEQUENCE [LARGE SCALE GENOMIC DNA]</scope>
    <source>
        <strain evidence="2 3">CGMCC 1.6503</strain>
    </source>
</reference>
<name>A0A4P7A0S7_9BACL</name>
<dbReference type="InterPro" id="IPR007577">
    <property type="entry name" value="GlycoTrfase_DXD_sugar-bd_CS"/>
</dbReference>